<protein>
    <submittedName>
        <fullName evidence="2">Uncharacterized protein</fullName>
    </submittedName>
</protein>
<gene>
    <name evidence="2" type="ORF">HELGO_WM27382</name>
</gene>
<accession>A0A6S6U6Z0</accession>
<organism evidence="2">
    <name type="scientific">uncultured Sulfurovum sp</name>
    <dbReference type="NCBI Taxonomy" id="269237"/>
    <lineage>
        <taxon>Bacteria</taxon>
        <taxon>Pseudomonadati</taxon>
        <taxon>Campylobacterota</taxon>
        <taxon>Epsilonproteobacteria</taxon>
        <taxon>Campylobacterales</taxon>
        <taxon>Sulfurovaceae</taxon>
        <taxon>Sulfurovum</taxon>
        <taxon>environmental samples</taxon>
    </lineage>
</organism>
<proteinExistence type="predicted"/>
<reference evidence="2" key="1">
    <citation type="submission" date="2020-01" db="EMBL/GenBank/DDBJ databases">
        <authorList>
            <person name="Meier V. D."/>
            <person name="Meier V D."/>
        </authorList>
    </citation>
    <scope>NUCLEOTIDE SEQUENCE</scope>
    <source>
        <strain evidence="2">HLG_WM_MAG_02</strain>
    </source>
</reference>
<dbReference type="AlphaFoldDB" id="A0A6S6U6Z0"/>
<feature type="compositionally biased region" description="Basic and acidic residues" evidence="1">
    <location>
        <begin position="82"/>
        <end position="99"/>
    </location>
</feature>
<dbReference type="EMBL" id="CACVAZ010000221">
    <property type="protein sequence ID" value="CAA6827529.1"/>
    <property type="molecule type" value="Genomic_DNA"/>
</dbReference>
<feature type="region of interest" description="Disordered" evidence="1">
    <location>
        <begin position="77"/>
        <end position="99"/>
    </location>
</feature>
<evidence type="ECO:0000313" key="2">
    <source>
        <dbReference type="EMBL" id="CAA6827529.1"/>
    </source>
</evidence>
<sequence length="99" mass="11144">MTFIDFKKQLLDAEISLPKFSRLIKVSEKNLQSYKKKGAVPNAVAVVVSCFATMQKEGIDYRSNIEALELTAKTKKGAGFGKKKDKEGEKKEVNKKQEF</sequence>
<evidence type="ECO:0000256" key="1">
    <source>
        <dbReference type="SAM" id="MobiDB-lite"/>
    </source>
</evidence>
<name>A0A6S6U6Z0_9BACT</name>